<dbReference type="Pfam" id="PF03838">
    <property type="entry name" value="RecU"/>
    <property type="match status" value="1"/>
</dbReference>
<keyword evidence="6 13" id="KW-0227">DNA damage</keyword>
<keyword evidence="4 13" id="KW-0479">Metal-binding</keyword>
<keyword evidence="9 13" id="KW-0233">DNA recombination</keyword>
<dbReference type="RefSeq" id="WP_047133010.1">
    <property type="nucleotide sequence ID" value="NZ_CP015114.1"/>
</dbReference>
<feature type="binding site" evidence="13">
    <location>
        <position position="54"/>
    </location>
    <ligand>
        <name>Mg(2+)</name>
        <dbReference type="ChEBI" id="CHEBI:18420"/>
    </ligand>
</feature>
<gene>
    <name evidence="13" type="primary">recU</name>
    <name evidence="14" type="ORF">I6J05_02085</name>
</gene>
<evidence type="ECO:0000256" key="3">
    <source>
        <dbReference type="ARBA" id="ARBA00022722"/>
    </source>
</evidence>
<dbReference type="GO" id="GO:0007059">
    <property type="term" value="P:chromosome segregation"/>
    <property type="evidence" value="ECO:0007669"/>
    <property type="project" value="UniProtKB-UniRule"/>
</dbReference>
<sequence length="156" mass="18007">MSYANRGKWLESVITHVNQIYEMNNKAIIRKVPTDINYNTRTGKAFFKAKGMVDFVGISNGKMIAFDAKNTKGKSIPFNNIQPHQVDYLQKIKAHGGAAFLLIYFERYQELYALDIDEYVGLEETLDRKSIPYSYFENIEPVQSRNGIAFDYLDIM</sequence>
<dbReference type="SUPFAM" id="SSF52980">
    <property type="entry name" value="Restriction endonuclease-like"/>
    <property type="match status" value="1"/>
</dbReference>
<dbReference type="KEGG" id="scv:A4G25_03620"/>
<dbReference type="EMBL" id="CP068073">
    <property type="protein sequence ID" value="QQS83136.1"/>
    <property type="molecule type" value="Genomic_DNA"/>
</dbReference>
<evidence type="ECO:0000256" key="8">
    <source>
        <dbReference type="ARBA" id="ARBA00022842"/>
    </source>
</evidence>
<evidence type="ECO:0000256" key="13">
    <source>
        <dbReference type="HAMAP-Rule" id="MF_00130"/>
    </source>
</evidence>
<comment type="caution">
    <text evidence="13">Lacks conserved residue(s) required for the propagation of feature annotation.</text>
</comment>
<reference evidence="14 15" key="1">
    <citation type="submission" date="2021-01" db="EMBL/GenBank/DDBJ databases">
        <title>FDA dAtabase for Regulatory Grade micrObial Sequences (FDA-ARGOS): Supporting development and validation of Infectious Disease Dx tests.</title>
        <authorList>
            <person name="Sproer C."/>
            <person name="Gronow S."/>
            <person name="Severitt S."/>
            <person name="Schroder I."/>
            <person name="Tallon L."/>
            <person name="Sadzewicz L."/>
            <person name="Zhao X."/>
            <person name="Boylan J."/>
            <person name="Ott S."/>
            <person name="Bowen H."/>
            <person name="Vavikolanu K."/>
            <person name="Mehta A."/>
            <person name="Aluvathingal J."/>
            <person name="Nadendla S."/>
            <person name="Lowell S."/>
            <person name="Myers T."/>
            <person name="Yan Y."/>
            <person name="Sichtig H."/>
        </authorList>
    </citation>
    <scope>NUCLEOTIDE SEQUENCE [LARGE SCALE GENOMIC DNA]</scope>
    <source>
        <strain evidence="14 15">FDAARGOS_1148</strain>
    </source>
</reference>
<keyword evidence="10 13" id="KW-0234">DNA repair</keyword>
<comment type="cofactor">
    <cofactor evidence="13">
        <name>Mg(2+)</name>
        <dbReference type="ChEBI" id="CHEBI:18420"/>
    </cofactor>
    <text evidence="13">Binds 1 Mg(2+) ion per subunit.</text>
</comment>
<comment type="subcellular location">
    <subcellularLocation>
        <location evidence="1 13">Cytoplasm</location>
    </subcellularLocation>
</comment>
<comment type="catalytic activity">
    <reaction evidence="13">
        <text>Endonucleolytic cleavage at a junction such as a reciprocal single-stranded crossover between two homologous DNA duplexes (Holliday junction).</text>
        <dbReference type="EC" id="3.1.21.10"/>
    </reaction>
</comment>
<dbReference type="GO" id="GO:0005737">
    <property type="term" value="C:cytoplasm"/>
    <property type="evidence" value="ECO:0007669"/>
    <property type="project" value="UniProtKB-SubCell"/>
</dbReference>
<keyword evidence="7 13" id="KW-0378">Hydrolase</keyword>
<evidence type="ECO:0000313" key="14">
    <source>
        <dbReference type="EMBL" id="QQS83136.1"/>
    </source>
</evidence>
<accession>A0AB37H0X0</accession>
<dbReference type="GeneID" id="93726944"/>
<evidence type="ECO:0000256" key="2">
    <source>
        <dbReference type="ARBA" id="ARBA00022490"/>
    </source>
</evidence>
<dbReference type="CDD" id="cd22354">
    <property type="entry name" value="RecU-like"/>
    <property type="match status" value="1"/>
</dbReference>
<dbReference type="GO" id="GO:0008821">
    <property type="term" value="F:crossover junction DNA endonuclease activity"/>
    <property type="evidence" value="ECO:0007669"/>
    <property type="project" value="UniProtKB-EC"/>
</dbReference>
<keyword evidence="8 13" id="KW-0460">Magnesium</keyword>
<keyword evidence="3 13" id="KW-0540">Nuclease</keyword>
<feature type="binding site" evidence="13">
    <location>
        <position position="85"/>
    </location>
    <ligand>
        <name>Mg(2+)</name>
        <dbReference type="ChEBI" id="CHEBI:18420"/>
    </ligand>
</feature>
<dbReference type="InterPro" id="IPR011856">
    <property type="entry name" value="tRNA_endonuc-like_dom_sf"/>
</dbReference>
<evidence type="ECO:0000256" key="7">
    <source>
        <dbReference type="ARBA" id="ARBA00022801"/>
    </source>
</evidence>
<name>A0AB37H0X0_9STAP</name>
<evidence type="ECO:0000256" key="5">
    <source>
        <dbReference type="ARBA" id="ARBA00022759"/>
    </source>
</evidence>
<evidence type="ECO:0000256" key="10">
    <source>
        <dbReference type="ARBA" id="ARBA00023204"/>
    </source>
</evidence>
<evidence type="ECO:0000256" key="6">
    <source>
        <dbReference type="ARBA" id="ARBA00022763"/>
    </source>
</evidence>
<feature type="site" description="Transition state stabilizer" evidence="13">
    <location>
        <position position="69"/>
    </location>
</feature>
<dbReference type="GO" id="GO:0003676">
    <property type="term" value="F:nucleic acid binding"/>
    <property type="evidence" value="ECO:0007669"/>
    <property type="project" value="InterPro"/>
</dbReference>
<dbReference type="InterPro" id="IPR004612">
    <property type="entry name" value="Resolv_RecU"/>
</dbReference>
<organism evidence="14 15">
    <name type="scientific">Staphylococcus condimenti</name>
    <dbReference type="NCBI Taxonomy" id="70255"/>
    <lineage>
        <taxon>Bacteria</taxon>
        <taxon>Bacillati</taxon>
        <taxon>Bacillota</taxon>
        <taxon>Bacilli</taxon>
        <taxon>Bacillales</taxon>
        <taxon>Staphylococcaceae</taxon>
        <taxon>Staphylococcus</taxon>
    </lineage>
</organism>
<evidence type="ECO:0000256" key="11">
    <source>
        <dbReference type="ARBA" id="ARBA00023447"/>
    </source>
</evidence>
<evidence type="ECO:0000256" key="1">
    <source>
        <dbReference type="ARBA" id="ARBA00004496"/>
    </source>
</evidence>
<dbReference type="HAMAP" id="MF_00130">
    <property type="entry name" value="RecU"/>
    <property type="match status" value="1"/>
</dbReference>
<comment type="function">
    <text evidence="13">Endonuclease that resolves Holliday junction intermediates in genetic recombination. Cleaves mobile four-strand junctions by introducing symmetrical nicks in paired strands. Promotes annealing of linear ssDNA with homologous dsDNA. Required for DNA repair, homologous recombination and chromosome segregation.</text>
</comment>
<feature type="binding site" evidence="13">
    <location>
        <position position="67"/>
    </location>
    <ligand>
        <name>Mg(2+)</name>
        <dbReference type="ChEBI" id="CHEBI:18420"/>
    </ligand>
</feature>
<dbReference type="GO" id="GO:0006281">
    <property type="term" value="P:DNA repair"/>
    <property type="evidence" value="ECO:0007669"/>
    <property type="project" value="UniProtKB-UniRule"/>
</dbReference>
<dbReference type="GO" id="GO:0006310">
    <property type="term" value="P:DNA recombination"/>
    <property type="evidence" value="ECO:0007669"/>
    <property type="project" value="UniProtKB-UniRule"/>
</dbReference>
<dbReference type="Proteomes" id="UP000595942">
    <property type="component" value="Chromosome"/>
</dbReference>
<protein>
    <recommendedName>
        <fullName evidence="12 13">Holliday junction resolvase RecU</fullName>
        <ecNumber evidence="13">3.1.21.10</ecNumber>
    </recommendedName>
    <alternativeName>
        <fullName evidence="13">Recombination protein U homolog</fullName>
    </alternativeName>
</protein>
<keyword evidence="2 13" id="KW-0963">Cytoplasm</keyword>
<evidence type="ECO:0000256" key="9">
    <source>
        <dbReference type="ARBA" id="ARBA00023172"/>
    </source>
</evidence>
<evidence type="ECO:0000256" key="4">
    <source>
        <dbReference type="ARBA" id="ARBA00022723"/>
    </source>
</evidence>
<proteinExistence type="inferred from homology"/>
<keyword evidence="5 13" id="KW-0255">Endonuclease</keyword>
<evidence type="ECO:0000256" key="12">
    <source>
        <dbReference type="ARBA" id="ARBA00029523"/>
    </source>
</evidence>
<dbReference type="InterPro" id="IPR011335">
    <property type="entry name" value="Restrct_endonuc-II-like"/>
</dbReference>
<dbReference type="AlphaFoldDB" id="A0AB37H0X0"/>
<evidence type="ECO:0000313" key="15">
    <source>
        <dbReference type="Proteomes" id="UP000595942"/>
    </source>
</evidence>
<dbReference type="Gene3D" id="3.40.1350.10">
    <property type="match status" value="1"/>
</dbReference>
<comment type="similarity">
    <text evidence="11 13">Belongs to the RecU family.</text>
</comment>
<dbReference type="GO" id="GO:0000287">
    <property type="term" value="F:magnesium ion binding"/>
    <property type="evidence" value="ECO:0007669"/>
    <property type="project" value="UniProtKB-UniRule"/>
</dbReference>
<keyword evidence="15" id="KW-1185">Reference proteome</keyword>
<dbReference type="EC" id="3.1.21.10" evidence="13"/>